<dbReference type="GO" id="GO:0008694">
    <property type="term" value="F:4-hydroxy-3-polyprenylbenzoate decarboxylase activity"/>
    <property type="evidence" value="ECO:0007669"/>
    <property type="project" value="TreeGrafter"/>
</dbReference>
<dbReference type="SUPFAM" id="SSF143968">
    <property type="entry name" value="UbiD C-terminal domain-like"/>
    <property type="match status" value="1"/>
</dbReference>
<dbReference type="InterPro" id="IPR049383">
    <property type="entry name" value="UbiD-like_N"/>
</dbReference>
<evidence type="ECO:0008006" key="6">
    <source>
        <dbReference type="Google" id="ProtNLM"/>
    </source>
</evidence>
<evidence type="ECO:0000259" key="4">
    <source>
        <dbReference type="Pfam" id="PF20696"/>
    </source>
</evidence>
<dbReference type="Gene3D" id="1.20.5.570">
    <property type="entry name" value="Single helix bin"/>
    <property type="match status" value="1"/>
</dbReference>
<comment type="caution">
    <text evidence="5">The sequence shown here is derived from an EMBL/GenBank/DDBJ whole genome shotgun (WGS) entry which is preliminary data.</text>
</comment>
<dbReference type="FunFam" id="3.40.1670.10:FF:000003">
    <property type="entry name" value="Phenolic acid decarboxylase"/>
    <property type="match status" value="1"/>
</dbReference>
<dbReference type="PANTHER" id="PTHR30108">
    <property type="entry name" value="3-OCTAPRENYL-4-HYDROXYBENZOATE CARBOXY-LYASE-RELATED"/>
    <property type="match status" value="1"/>
</dbReference>
<feature type="domain" description="3-octaprenyl-4-hydroxybenzoate carboxy-lyase-like C-terminal" evidence="4">
    <location>
        <begin position="403"/>
        <end position="525"/>
    </location>
</feature>
<feature type="domain" description="3-octaprenyl-4-hydroxybenzoate carboxy-lyase-like N-terminal" evidence="3">
    <location>
        <begin position="29"/>
        <end position="121"/>
    </location>
</feature>
<dbReference type="Pfam" id="PF20695">
    <property type="entry name" value="UbiD_N"/>
    <property type="match status" value="1"/>
</dbReference>
<dbReference type="SUPFAM" id="SSF50475">
    <property type="entry name" value="FMN-binding split barrel"/>
    <property type="match status" value="2"/>
</dbReference>
<dbReference type="Pfam" id="PF20696">
    <property type="entry name" value="UbiD_C"/>
    <property type="match status" value="1"/>
</dbReference>
<evidence type="ECO:0000259" key="3">
    <source>
        <dbReference type="Pfam" id="PF20695"/>
    </source>
</evidence>
<organism evidence="5">
    <name type="scientific">mine drainage metagenome</name>
    <dbReference type="NCBI Taxonomy" id="410659"/>
    <lineage>
        <taxon>unclassified sequences</taxon>
        <taxon>metagenomes</taxon>
        <taxon>ecological metagenomes</taxon>
    </lineage>
</organism>
<dbReference type="InterPro" id="IPR049381">
    <property type="entry name" value="UbiD-like_C"/>
</dbReference>
<dbReference type="AlphaFoldDB" id="E6QM37"/>
<dbReference type="GO" id="GO:0005829">
    <property type="term" value="C:cytosol"/>
    <property type="evidence" value="ECO:0007669"/>
    <property type="project" value="TreeGrafter"/>
</dbReference>
<feature type="domain" description="3-octaprenyl-4-hydroxybenzoate carboxy-lyase-like Rift-related" evidence="2">
    <location>
        <begin position="284"/>
        <end position="397"/>
    </location>
</feature>
<dbReference type="PANTHER" id="PTHR30108:SF17">
    <property type="entry name" value="FERULIC ACID DECARBOXYLASE 1"/>
    <property type="match status" value="1"/>
</dbReference>
<evidence type="ECO:0000256" key="1">
    <source>
        <dbReference type="ARBA" id="ARBA00010021"/>
    </source>
</evidence>
<name>E6QM37_9ZZZZ</name>
<dbReference type="InterPro" id="IPR002830">
    <property type="entry name" value="UbiD"/>
</dbReference>
<dbReference type="Pfam" id="PF01977">
    <property type="entry name" value="UbiD"/>
    <property type="match status" value="2"/>
</dbReference>
<gene>
    <name evidence="5" type="ORF">CARN6_1762</name>
</gene>
<evidence type="ECO:0000259" key="2">
    <source>
        <dbReference type="Pfam" id="PF01977"/>
    </source>
</evidence>
<proteinExistence type="inferred from homology"/>
<protein>
    <recommendedName>
        <fullName evidence="6">3-octaprenyl-4-hydroxybenzoate carboxy-lyase</fullName>
    </recommendedName>
</protein>
<comment type="similarity">
    <text evidence="1">Belongs to the UbiD family.</text>
</comment>
<dbReference type="Gene3D" id="3.40.1670.10">
    <property type="entry name" value="UbiD C-terminal domain-like"/>
    <property type="match status" value="1"/>
</dbReference>
<dbReference type="NCBIfam" id="TIGR00148">
    <property type="entry name" value="UbiD family decarboxylase"/>
    <property type="match status" value="1"/>
</dbReference>
<reference evidence="5" key="1">
    <citation type="submission" date="2009-10" db="EMBL/GenBank/DDBJ databases">
        <title>Diversity of trophic interactions inside an arsenic-rich microbial ecosystem.</title>
        <authorList>
            <person name="Bertin P.N."/>
            <person name="Heinrich-Salmeron A."/>
            <person name="Pelletier E."/>
            <person name="Goulhen-Chollet F."/>
            <person name="Arsene-Ploetze F."/>
            <person name="Gallien S."/>
            <person name="Calteau A."/>
            <person name="Vallenet D."/>
            <person name="Casiot C."/>
            <person name="Chane-Woon-Ming B."/>
            <person name="Giloteaux L."/>
            <person name="Barakat M."/>
            <person name="Bonnefoy V."/>
            <person name="Bruneel O."/>
            <person name="Chandler M."/>
            <person name="Cleiss J."/>
            <person name="Duran R."/>
            <person name="Elbaz-Poulichet F."/>
            <person name="Fonknechten N."/>
            <person name="Lauga B."/>
            <person name="Mornico D."/>
            <person name="Ortet P."/>
            <person name="Schaeffer C."/>
            <person name="Siguier P."/>
            <person name="Alexander Thil Smith A."/>
            <person name="Van Dorsselaer A."/>
            <person name="Weissenbach J."/>
            <person name="Medigue C."/>
            <person name="Le Paslier D."/>
        </authorList>
    </citation>
    <scope>NUCLEOTIDE SEQUENCE</scope>
</reference>
<dbReference type="InterPro" id="IPR048304">
    <property type="entry name" value="UbiD_Rift_dom"/>
</dbReference>
<sequence>MPTDTLEAVVFRLRRREDIVAYQDLRQWIATLEKAGELKRIQAPVSPRLEITEITDRVSKAGSSVRGIAAAKGYAPGGPALLFENIVGHPGHRVFINQFGSERRMAMSLEVERLDEIAERIQALMNLKAPEGMLDKLKMLPQLGTLASAFPKTVSARDAACKEVILREDFNLLDFPILTCWPHDGGPFITLPCVHTRDPKSGKRNIGMYRMQVYDGQTTGMHWQRQKVAAEHYREALRMAAAAQSPSNPKAARVAAMAETMGGAYAASSAVGGLPQVSFGNLKGSRLEVAVAIGTDPATTFSAIVPAPPEIEEFLIAGFLRGKPVEIVQCETVDLQVPAQAEIVLEGYVELGELRTEGPFGDHTGFYTMEDQYPVFHLTCITHRKDPIYAATIVGKPPMEDAWMGKAVERIFLPMMKMTIPEIVDVCLPPEGVFHNLMIVSIRKSYPGQARKVMSAIWSLGQAMFTKCIVVVDEDCDVQDMGEVVLRVTNNIDPERDIQFMLGPIDSLDHASRLPNYGSKMGIDATRKWAGEGFARPWPAMLTMDQEVKARVDAVWERLGIDRG</sequence>
<dbReference type="GO" id="GO:0006744">
    <property type="term" value="P:ubiquinone biosynthetic process"/>
    <property type="evidence" value="ECO:0007669"/>
    <property type="project" value="TreeGrafter"/>
</dbReference>
<feature type="domain" description="3-octaprenyl-4-hydroxybenzoate carboxy-lyase-like Rift-related" evidence="2">
    <location>
        <begin position="153"/>
        <end position="240"/>
    </location>
</feature>
<accession>E6QM37</accession>
<evidence type="ECO:0000313" key="5">
    <source>
        <dbReference type="EMBL" id="CBI08308.1"/>
    </source>
</evidence>
<dbReference type="EMBL" id="CABQ01000204">
    <property type="protein sequence ID" value="CBI08308.1"/>
    <property type="molecule type" value="Genomic_DNA"/>
</dbReference>